<dbReference type="RefSeq" id="WP_010779764.1">
    <property type="nucleotide sequence ID" value="NZ_ASWH01000001.1"/>
</dbReference>
<evidence type="ECO:0000313" key="10">
    <source>
        <dbReference type="EMBL" id="EOW83295.1"/>
    </source>
</evidence>
<accession>R2VHN3</accession>
<dbReference type="Pfam" id="PF16555">
    <property type="entry name" value="GramPos_pilinD1"/>
    <property type="match status" value="1"/>
</dbReference>
<comment type="caution">
    <text evidence="9">The sequence shown here is derived from an EMBL/GenBank/DDBJ whole genome shotgun (WGS) entry which is preliminary data.</text>
</comment>
<evidence type="ECO:0000256" key="6">
    <source>
        <dbReference type="SAM" id="Phobius"/>
    </source>
</evidence>
<dbReference type="InterPro" id="IPR013783">
    <property type="entry name" value="Ig-like_fold"/>
</dbReference>
<evidence type="ECO:0000259" key="8">
    <source>
        <dbReference type="PROSITE" id="PS50847"/>
    </source>
</evidence>
<keyword evidence="1" id="KW-0134">Cell wall</keyword>
<feature type="region of interest" description="Disordered" evidence="5">
    <location>
        <begin position="353"/>
        <end position="375"/>
    </location>
</feature>
<keyword evidence="6" id="KW-0472">Membrane</keyword>
<dbReference type="InterPro" id="IPR041033">
    <property type="entry name" value="SpaA_PFL_dom_1"/>
</dbReference>
<keyword evidence="3 7" id="KW-0732">Signal</keyword>
<protein>
    <submittedName>
        <fullName evidence="9">LPXTG-domain-containing protein cell wall anchor domain</fullName>
    </submittedName>
</protein>
<sequence length="416" mass="46365">MKKKKLIFSALLCLLASVLLSVVQAVEVLAAPQDEVTIVLHKRALREADMEAFDPHQNDGNKAEDAAAIYTKTTPLEGAIFDVYDVTQLYIESELGENDFLDRINDMSCQQAIAYLKKRQMEPIVKQHAAAGKTDAEGVTQFTLPSYNQQLKKDAAYVIVETGVDPAAGVTVDISRARPFAVVLPLKDPITHESMATIHLYPKNLSYLRNPYFYKIGKKQDATEVALAGAVFGLYRYNDRGEKEYLHKDPTAELKNKWLVLENPSTESDIARFVSDKEGLVEMTQHYLPAGTYYFDELQGVAGYAVSKEARAIEVVIPDTSRDEAGKLQPITVNGYRMEEDDNGTITAAAKEKKEPRVYNNERSKLPDTLDETPDGKEKLRRLLPKTGEVAAPYLMIAGAVLLVGSLLIRQRRKHS</sequence>
<keyword evidence="12" id="KW-1185">Reference proteome</keyword>
<dbReference type="NCBIfam" id="TIGR01167">
    <property type="entry name" value="LPXTG_anchor"/>
    <property type="match status" value="1"/>
</dbReference>
<evidence type="ECO:0000313" key="12">
    <source>
        <dbReference type="Proteomes" id="UP000014160"/>
    </source>
</evidence>
<feature type="signal peptide" evidence="7">
    <location>
        <begin position="1"/>
        <end position="25"/>
    </location>
</feature>
<evidence type="ECO:0000256" key="1">
    <source>
        <dbReference type="ARBA" id="ARBA00022512"/>
    </source>
</evidence>
<dbReference type="EMBL" id="ASWH01000001">
    <property type="protein sequence ID" value="EOW83295.1"/>
    <property type="molecule type" value="Genomic_DNA"/>
</dbReference>
<dbReference type="OrthoDB" id="2326665at2"/>
<evidence type="ECO:0000313" key="9">
    <source>
        <dbReference type="EMBL" id="EOI57131.1"/>
    </source>
</evidence>
<dbReference type="EMBL" id="AJDQ01000006">
    <property type="protein sequence ID" value="EOI57131.1"/>
    <property type="molecule type" value="Genomic_DNA"/>
</dbReference>
<dbReference type="PROSITE" id="PS50847">
    <property type="entry name" value="GRAM_POS_ANCHORING"/>
    <property type="match status" value="1"/>
</dbReference>
<feature type="transmembrane region" description="Helical" evidence="6">
    <location>
        <begin position="391"/>
        <end position="409"/>
    </location>
</feature>
<dbReference type="PATRIC" id="fig|1158614.3.peg.1356"/>
<evidence type="ECO:0000256" key="3">
    <source>
        <dbReference type="ARBA" id="ARBA00022729"/>
    </source>
</evidence>
<evidence type="ECO:0000256" key="5">
    <source>
        <dbReference type="SAM" id="MobiDB-lite"/>
    </source>
</evidence>
<feature type="domain" description="Gram-positive cocci surface proteins LPxTG" evidence="8">
    <location>
        <begin position="384"/>
        <end position="416"/>
    </location>
</feature>
<dbReference type="HOGENOM" id="CLU_055411_1_0_9"/>
<dbReference type="AlphaFoldDB" id="R2VHN3"/>
<name>R2VHN3_9ENTE</name>
<gene>
    <name evidence="10" type="ORF">I592_02622</name>
    <name evidence="9" type="ORF">UKC_01345</name>
</gene>
<reference evidence="9 11" key="1">
    <citation type="submission" date="2013-02" db="EMBL/GenBank/DDBJ databases">
        <title>The Genome Sequence of Enterococcus gilvus ATCC BAA-350.</title>
        <authorList>
            <consortium name="The Broad Institute Genome Sequencing Platform"/>
            <consortium name="The Broad Institute Genome Sequencing Center for Infectious Disease"/>
            <person name="Earl A.M."/>
            <person name="Gilmore M.S."/>
            <person name="Lebreton F."/>
            <person name="Walker B."/>
            <person name="Young S.K."/>
            <person name="Zeng Q."/>
            <person name="Gargeya S."/>
            <person name="Fitzgerald M."/>
            <person name="Haas B."/>
            <person name="Abouelleil A."/>
            <person name="Alvarado L."/>
            <person name="Arachchi H.M."/>
            <person name="Berlin A.M."/>
            <person name="Chapman S.B."/>
            <person name="Dewar J."/>
            <person name="Goldberg J."/>
            <person name="Griggs A."/>
            <person name="Gujja S."/>
            <person name="Hansen M."/>
            <person name="Howarth C."/>
            <person name="Imamovic A."/>
            <person name="Larimer J."/>
            <person name="McCowan C."/>
            <person name="Murphy C."/>
            <person name="Neiman D."/>
            <person name="Pearson M."/>
            <person name="Priest M."/>
            <person name="Roberts A."/>
            <person name="Saif S."/>
            <person name="Shea T."/>
            <person name="Sisk P."/>
            <person name="Sykes S."/>
            <person name="Wortman J."/>
            <person name="Nusbaum C."/>
            <person name="Birren B."/>
        </authorList>
    </citation>
    <scope>NUCLEOTIDE SEQUENCE [LARGE SCALE GENOMIC DNA]</scope>
    <source>
        <strain evidence="9 11">ATCC BAA-350</strain>
    </source>
</reference>
<evidence type="ECO:0000256" key="7">
    <source>
        <dbReference type="SAM" id="SignalP"/>
    </source>
</evidence>
<proteinExistence type="predicted"/>
<feature type="chain" id="PRO_5039580307" evidence="7">
    <location>
        <begin position="26"/>
        <end position="416"/>
    </location>
</feature>
<keyword evidence="2" id="KW-0964">Secreted</keyword>
<dbReference type="InterPro" id="IPR019931">
    <property type="entry name" value="LPXTG_anchor"/>
</dbReference>
<keyword evidence="4" id="KW-0572">Peptidoglycan-anchor</keyword>
<evidence type="ECO:0000256" key="2">
    <source>
        <dbReference type="ARBA" id="ARBA00022525"/>
    </source>
</evidence>
<evidence type="ECO:0000313" key="11">
    <source>
        <dbReference type="Proteomes" id="UP000013750"/>
    </source>
</evidence>
<organism evidence="9 11">
    <name type="scientific">Enterococcus gilvus ATCC BAA-350</name>
    <dbReference type="NCBI Taxonomy" id="1158614"/>
    <lineage>
        <taxon>Bacteria</taxon>
        <taxon>Bacillati</taxon>
        <taxon>Bacillota</taxon>
        <taxon>Bacilli</taxon>
        <taxon>Lactobacillales</taxon>
        <taxon>Enterococcaceae</taxon>
        <taxon>Enterococcus</taxon>
    </lineage>
</organism>
<keyword evidence="6" id="KW-1133">Transmembrane helix</keyword>
<dbReference type="eggNOG" id="COG4932">
    <property type="taxonomic scope" value="Bacteria"/>
</dbReference>
<dbReference type="Pfam" id="PF17802">
    <property type="entry name" value="SpaA"/>
    <property type="match status" value="1"/>
</dbReference>
<dbReference type="Gene3D" id="2.60.40.10">
    <property type="entry name" value="Immunoglobulins"/>
    <property type="match status" value="2"/>
</dbReference>
<keyword evidence="6" id="KW-0812">Transmembrane</keyword>
<dbReference type="InterPro" id="IPR032364">
    <property type="entry name" value="GramPos_pilinD1_N"/>
</dbReference>
<dbReference type="Proteomes" id="UP000013750">
    <property type="component" value="Unassembled WGS sequence"/>
</dbReference>
<evidence type="ECO:0000256" key="4">
    <source>
        <dbReference type="ARBA" id="ARBA00023088"/>
    </source>
</evidence>
<dbReference type="Pfam" id="PF00746">
    <property type="entry name" value="Gram_pos_anchor"/>
    <property type="match status" value="1"/>
</dbReference>
<dbReference type="Proteomes" id="UP000014160">
    <property type="component" value="Unassembled WGS sequence"/>
</dbReference>
<reference evidence="10 12" key="2">
    <citation type="submission" date="2013-03" db="EMBL/GenBank/DDBJ databases">
        <title>The Genome Sequence of Enterococcus gilvus ATCC BAA-350 (PacBio/Illumina hybrid assembly).</title>
        <authorList>
            <consortium name="The Broad Institute Genomics Platform"/>
            <consortium name="The Broad Institute Genome Sequencing Center for Infectious Disease"/>
            <person name="Earl A."/>
            <person name="Russ C."/>
            <person name="Gilmore M."/>
            <person name="Surin D."/>
            <person name="Walker B."/>
            <person name="Young S."/>
            <person name="Zeng Q."/>
            <person name="Gargeya S."/>
            <person name="Fitzgerald M."/>
            <person name="Haas B."/>
            <person name="Abouelleil A."/>
            <person name="Allen A.W."/>
            <person name="Alvarado L."/>
            <person name="Arachchi H.M."/>
            <person name="Berlin A.M."/>
            <person name="Chapman S.B."/>
            <person name="Gainer-Dewar J."/>
            <person name="Goldberg J."/>
            <person name="Griggs A."/>
            <person name="Gujja S."/>
            <person name="Hansen M."/>
            <person name="Howarth C."/>
            <person name="Imamovic A."/>
            <person name="Ireland A."/>
            <person name="Larimer J."/>
            <person name="McCowan C."/>
            <person name="Murphy C."/>
            <person name="Pearson M."/>
            <person name="Poon T.W."/>
            <person name="Priest M."/>
            <person name="Roberts A."/>
            <person name="Saif S."/>
            <person name="Shea T."/>
            <person name="Sisk P."/>
            <person name="Sykes S."/>
            <person name="Wortman J."/>
            <person name="Nusbaum C."/>
            <person name="Birren B."/>
        </authorList>
    </citation>
    <scope>NUCLEOTIDE SEQUENCE [LARGE SCALE GENOMIC DNA]</scope>
    <source>
        <strain evidence="10 12">ATCC BAA-350</strain>
    </source>
</reference>